<accession>A0ACB7YKD9</accession>
<name>A0ACB7YKD9_9ERIC</name>
<dbReference type="EMBL" id="CM037161">
    <property type="protein sequence ID" value="KAH7854005.1"/>
    <property type="molecule type" value="Genomic_DNA"/>
</dbReference>
<sequence>MGCYWTNTHPNDFYPSGLAPDEVASVTRVLEPERWSIAEERTRELITCIQPNQLSEERRNAVASYVQQLITSCISCQVFRFGSVPLKTYLPDGDIDLTAFGNNESSKDTWANEVRDMLMSEEKNENAEFCVKEVQYIQAEVKLIKCLVDDIVVDISFNQLGGLCTLCFLEEVDSLVSQNHLFKRSIILIKAWCYYESRILGAHHGLISTYALETLVLYIFHVFNNSFAGPLEVLYRFLEFFSKFDWDNLCVGLWGPVPIRSLPDMKADPPRKDGGELLLSKLFLDACTSVYSAFPIGQENHELPFMSKHFNVIDPLRANNNLGRSVSKGNFFRIRSAFAFGAQRLARLLDCPKENIVAEVNQFFMNTLDRHGKQLLNDVPKLLTVNTNCIQKSNNLGNSSSNKKVKENFASNESEVEMTSASLASHSALSQHGNQLLKRVSRPNTPTSAFSNTQSQNKYPSNSSMASDLNRESKHSTNSNAKTHAFNSRSSRPDRSVHGRYQFARTHSSPELTDTSRQISTQGRHNKASETLEQTATGLDYDDRMNLAMEVSENSNAISLTEDLPASRHHWIHAPVESNGDLYGYHGESGFGHIGDDRISAAEAMRLEQEEQDFVNMMAASTVPSYNGHVHRPFNFASGHLPIPLSPSILASLGYVHRNSSGVSPANISSYEVPWGGTNMHYSQGLVSLPIPQYFSNMGLASNQEEILETIDDNLVNRETHQGDSDHGLSSEPDVDSVRGSDVNSGSFLVQPSVEKKILTPLGYHIPSSPVNSLESYPTKAHMSFNDDGGSIRADSGDKFVPPSLATSRMKQSSEDSFDGSSMKTSRSTRDRRGRKSAPFVDRSALYENGGQYDSESVDYVSSKNNDENGDWSPPSTVHREVSEITSSILQTHEVPGYKPAQLSGSKPMFPIAPVFVHPGSSQCFYPTGPPIPFVTMLPFYNYPPEKATFDSSTNHFDQRLDSPENLDEPEIPVSSSSAKRDTLDEPTEEHTSDILNGDFPSHWLNLQHGRLCQNPGDHGTPMHYPSSPVVPPMYTQRPLSANANLFSQLMGYGSRMIPVPSLQPGTNRPLSGHGHYGDEIRRGRNGTGTYLPNPKMSFREKHSSNGRNKGNYGYDRYDQSGDREGNWNANSKHRFGGRGRGRNQFEKQNVRVDRTTANNSRFERPDSFPANQSHNSSIHSVNSMHSGSSNGAYGMYPLPVMNPNGVSPGTTGPPVFMLYPCAQNLASGSSTEHLEFGSLGTVHFPGVNEVQLGEGSSKSINVQQNLRVDSAESSPDMPSSPNLQR</sequence>
<dbReference type="Proteomes" id="UP000828048">
    <property type="component" value="Chromosome 11"/>
</dbReference>
<gene>
    <name evidence="1" type="ORF">Vadar_009007</name>
</gene>
<keyword evidence="2" id="KW-1185">Reference proteome</keyword>
<comment type="caution">
    <text evidence="1">The sequence shown here is derived from an EMBL/GenBank/DDBJ whole genome shotgun (WGS) entry which is preliminary data.</text>
</comment>
<reference evidence="1 2" key="1">
    <citation type="journal article" date="2021" name="Hortic Res">
        <title>High-quality reference genome and annotation aids understanding of berry development for evergreen blueberry (Vaccinium darrowii).</title>
        <authorList>
            <person name="Yu J."/>
            <person name="Hulse-Kemp A.M."/>
            <person name="Babiker E."/>
            <person name="Staton M."/>
        </authorList>
    </citation>
    <scope>NUCLEOTIDE SEQUENCE [LARGE SCALE GENOMIC DNA]</scope>
    <source>
        <strain evidence="2">cv. NJ 8807/NJ 8810</strain>
        <tissue evidence="1">Young leaf</tissue>
    </source>
</reference>
<evidence type="ECO:0000313" key="2">
    <source>
        <dbReference type="Proteomes" id="UP000828048"/>
    </source>
</evidence>
<proteinExistence type="predicted"/>
<protein>
    <submittedName>
        <fullName evidence="1">Uncharacterized protein</fullName>
    </submittedName>
</protein>
<organism evidence="1 2">
    <name type="scientific">Vaccinium darrowii</name>
    <dbReference type="NCBI Taxonomy" id="229202"/>
    <lineage>
        <taxon>Eukaryota</taxon>
        <taxon>Viridiplantae</taxon>
        <taxon>Streptophyta</taxon>
        <taxon>Embryophyta</taxon>
        <taxon>Tracheophyta</taxon>
        <taxon>Spermatophyta</taxon>
        <taxon>Magnoliopsida</taxon>
        <taxon>eudicotyledons</taxon>
        <taxon>Gunneridae</taxon>
        <taxon>Pentapetalae</taxon>
        <taxon>asterids</taxon>
        <taxon>Ericales</taxon>
        <taxon>Ericaceae</taxon>
        <taxon>Vaccinioideae</taxon>
        <taxon>Vaccinieae</taxon>
        <taxon>Vaccinium</taxon>
    </lineage>
</organism>
<evidence type="ECO:0000313" key="1">
    <source>
        <dbReference type="EMBL" id="KAH7854005.1"/>
    </source>
</evidence>